<evidence type="ECO:0000259" key="3">
    <source>
        <dbReference type="PROSITE" id="PS50157"/>
    </source>
</evidence>
<dbReference type="InterPro" id="IPR036236">
    <property type="entry name" value="Znf_C2H2_sf"/>
</dbReference>
<evidence type="ECO:0000313" key="4">
    <source>
        <dbReference type="EMBL" id="KAL2920308.1"/>
    </source>
</evidence>
<proteinExistence type="predicted"/>
<dbReference type="Gene3D" id="3.30.160.60">
    <property type="entry name" value="Classic Zinc Finger"/>
    <property type="match status" value="1"/>
</dbReference>
<accession>A0ABR4NLA0</accession>
<evidence type="ECO:0000256" key="1">
    <source>
        <dbReference type="PROSITE-ProRule" id="PRU00042"/>
    </source>
</evidence>
<dbReference type="Proteomes" id="UP001527925">
    <property type="component" value="Unassembled WGS sequence"/>
</dbReference>
<keyword evidence="5" id="KW-1185">Reference proteome</keyword>
<evidence type="ECO:0000256" key="2">
    <source>
        <dbReference type="SAM" id="MobiDB-lite"/>
    </source>
</evidence>
<reference evidence="4 5" key="1">
    <citation type="submission" date="2023-09" db="EMBL/GenBank/DDBJ databases">
        <title>Pangenome analysis of Batrachochytrium dendrobatidis and related Chytrids.</title>
        <authorList>
            <person name="Yacoub M.N."/>
            <person name="Stajich J.E."/>
            <person name="James T.Y."/>
        </authorList>
    </citation>
    <scope>NUCLEOTIDE SEQUENCE [LARGE SCALE GENOMIC DNA]</scope>
    <source>
        <strain evidence="4 5">JEL0888</strain>
    </source>
</reference>
<feature type="domain" description="C2H2-type" evidence="3">
    <location>
        <begin position="10"/>
        <end position="37"/>
    </location>
</feature>
<dbReference type="PROSITE" id="PS50157">
    <property type="entry name" value="ZINC_FINGER_C2H2_2"/>
    <property type="match status" value="1"/>
</dbReference>
<keyword evidence="1" id="KW-0479">Metal-binding</keyword>
<protein>
    <recommendedName>
        <fullName evidence="3">C2H2-type domain-containing protein</fullName>
    </recommendedName>
</protein>
<evidence type="ECO:0000313" key="5">
    <source>
        <dbReference type="Proteomes" id="UP001527925"/>
    </source>
</evidence>
<keyword evidence="1" id="KW-0863">Zinc-finger</keyword>
<feature type="region of interest" description="Disordered" evidence="2">
    <location>
        <begin position="51"/>
        <end position="71"/>
    </location>
</feature>
<dbReference type="InterPro" id="IPR013087">
    <property type="entry name" value="Znf_C2H2_type"/>
</dbReference>
<feature type="region of interest" description="Disordered" evidence="2">
    <location>
        <begin position="249"/>
        <end position="270"/>
    </location>
</feature>
<organism evidence="4 5">
    <name type="scientific">Polyrhizophydium stewartii</name>
    <dbReference type="NCBI Taxonomy" id="2732419"/>
    <lineage>
        <taxon>Eukaryota</taxon>
        <taxon>Fungi</taxon>
        <taxon>Fungi incertae sedis</taxon>
        <taxon>Chytridiomycota</taxon>
        <taxon>Chytridiomycota incertae sedis</taxon>
        <taxon>Chytridiomycetes</taxon>
        <taxon>Rhizophydiales</taxon>
        <taxon>Rhizophydiales incertae sedis</taxon>
        <taxon>Polyrhizophydium</taxon>
    </lineage>
</organism>
<dbReference type="SUPFAM" id="SSF57667">
    <property type="entry name" value="beta-beta-alpha zinc fingers"/>
    <property type="match status" value="1"/>
</dbReference>
<keyword evidence="1" id="KW-0862">Zinc</keyword>
<dbReference type="EMBL" id="JADGIZ020000001">
    <property type="protein sequence ID" value="KAL2920308.1"/>
    <property type="molecule type" value="Genomic_DNA"/>
</dbReference>
<gene>
    <name evidence="4" type="ORF">HK105_200381</name>
</gene>
<comment type="caution">
    <text evidence="4">The sequence shown here is derived from an EMBL/GenBank/DDBJ whole genome shotgun (WGS) entry which is preliminary data.</text>
</comment>
<sequence length="270" mass="29902">MHTPLESRPWGCPACGKRFGRADALKRHRASRSKLHACPGLAAADDLRDLDPAAAPQSPERPHASRQRQQRRALDPFFVRPDQLHGSVPQIESAFHDDRLPMLNYEPAPDSGLVASSAHLMHHPLDPALLIDHHHHQQQQHQHHYQQQYQQQYPYHHQQLSPFSAAAVATNATDSSSDFEDLPYSQHDAAAAAGFYLPAAQMLSPMHAPPLAQIHQAPMQSYFALPNTSGEPLMQAILMPIAANMGGGPNGGRTPDVLDPFEPMRTRPLF</sequence>
<name>A0ABR4NLA0_9FUNG</name>